<dbReference type="InParanoid" id="A0A1V8SRZ7"/>
<evidence type="ECO:0000313" key="3">
    <source>
        <dbReference type="EMBL" id="OQO01662.1"/>
    </source>
</evidence>
<organism evidence="3 4">
    <name type="scientific">Cryoendolithus antarcticus</name>
    <dbReference type="NCBI Taxonomy" id="1507870"/>
    <lineage>
        <taxon>Eukaryota</taxon>
        <taxon>Fungi</taxon>
        <taxon>Dikarya</taxon>
        <taxon>Ascomycota</taxon>
        <taxon>Pezizomycotina</taxon>
        <taxon>Dothideomycetes</taxon>
        <taxon>Dothideomycetidae</taxon>
        <taxon>Cladosporiales</taxon>
        <taxon>Cladosporiaceae</taxon>
        <taxon>Cryoendolithus</taxon>
    </lineage>
</organism>
<keyword evidence="4" id="KW-1185">Reference proteome</keyword>
<dbReference type="InterPro" id="IPR050791">
    <property type="entry name" value="Aldo-Keto_reductase"/>
</dbReference>
<dbReference type="Pfam" id="PF00248">
    <property type="entry name" value="Aldo_ket_red"/>
    <property type="match status" value="1"/>
</dbReference>
<evidence type="ECO:0000256" key="1">
    <source>
        <dbReference type="ARBA" id="ARBA00023002"/>
    </source>
</evidence>
<dbReference type="PANTHER" id="PTHR43625:SF40">
    <property type="entry name" value="ALDO-KETO REDUCTASE YAKC [NADP(+)]"/>
    <property type="match status" value="1"/>
</dbReference>
<keyword evidence="1" id="KW-0560">Oxidoreductase</keyword>
<dbReference type="STRING" id="1507870.A0A1V8SRZ7"/>
<dbReference type="InterPro" id="IPR023210">
    <property type="entry name" value="NADP_OxRdtase_dom"/>
</dbReference>
<feature type="domain" description="NADP-dependent oxidoreductase" evidence="2">
    <location>
        <begin position="24"/>
        <end position="317"/>
    </location>
</feature>
<proteinExistence type="predicted"/>
<dbReference type="Gene3D" id="3.20.20.100">
    <property type="entry name" value="NADP-dependent oxidoreductase domain"/>
    <property type="match status" value="1"/>
</dbReference>
<dbReference type="GO" id="GO:0005737">
    <property type="term" value="C:cytoplasm"/>
    <property type="evidence" value="ECO:0007669"/>
    <property type="project" value="TreeGrafter"/>
</dbReference>
<gene>
    <name evidence="3" type="ORF">B0A48_12699</name>
</gene>
<accession>A0A1V8SRZ7</accession>
<protein>
    <recommendedName>
        <fullName evidence="2">NADP-dependent oxidoreductase domain-containing protein</fullName>
    </recommendedName>
</protein>
<evidence type="ECO:0000259" key="2">
    <source>
        <dbReference type="Pfam" id="PF00248"/>
    </source>
</evidence>
<sequence length="344" mass="38424">MPSNYPQRKIGNDSVSAQGLGCMGMSFAYTSYGGFDDKESLEVLTKAADLGITFWDTSDIYGPHTNEKLIGKWFKESGRRNEIFLASKFANVVENGKIVGVRGDKEYVKQACKDSLERLGVDHIDLYYQHRVDDKTPIEETVQAMVDLKNEGKIRYLGLSECSAKTLRRAHAVHPIAAAQMEYSPFALEIESEQTDFLKTARELGVKIVAYSPLGRGFVTNTIKSRDDFDEKDSRKNHPRFSEEHFADNLKLVETLAEVAKEKGCTPGQLVLAWVLAQGEDFIPIPGTKREKYLIENADAVKVTFSKQDEADIRKAIESVGGSKGLRYPEAMMAKCFGDSPELK</sequence>
<dbReference type="EMBL" id="NAJO01000030">
    <property type="protein sequence ID" value="OQO01662.1"/>
    <property type="molecule type" value="Genomic_DNA"/>
</dbReference>
<dbReference type="CDD" id="cd19076">
    <property type="entry name" value="AKR_AKR13A_13D"/>
    <property type="match status" value="1"/>
</dbReference>
<dbReference type="Proteomes" id="UP000192596">
    <property type="component" value="Unassembled WGS sequence"/>
</dbReference>
<dbReference type="AlphaFoldDB" id="A0A1V8SRZ7"/>
<reference evidence="4" key="1">
    <citation type="submission" date="2017-03" db="EMBL/GenBank/DDBJ databases">
        <title>Genomes of endolithic fungi from Antarctica.</title>
        <authorList>
            <person name="Coleine C."/>
            <person name="Masonjones S."/>
            <person name="Stajich J.E."/>
        </authorList>
    </citation>
    <scope>NUCLEOTIDE SEQUENCE [LARGE SCALE GENOMIC DNA]</scope>
    <source>
        <strain evidence="4">CCFEE 5527</strain>
    </source>
</reference>
<name>A0A1V8SRZ7_9PEZI</name>
<dbReference type="OrthoDB" id="37537at2759"/>
<comment type="caution">
    <text evidence="3">The sequence shown here is derived from an EMBL/GenBank/DDBJ whole genome shotgun (WGS) entry which is preliminary data.</text>
</comment>
<evidence type="ECO:0000313" key="4">
    <source>
        <dbReference type="Proteomes" id="UP000192596"/>
    </source>
</evidence>
<dbReference type="PANTHER" id="PTHR43625">
    <property type="entry name" value="AFLATOXIN B1 ALDEHYDE REDUCTASE"/>
    <property type="match status" value="1"/>
</dbReference>
<dbReference type="InterPro" id="IPR036812">
    <property type="entry name" value="NAD(P)_OxRdtase_dom_sf"/>
</dbReference>
<dbReference type="GO" id="GO:0016491">
    <property type="term" value="F:oxidoreductase activity"/>
    <property type="evidence" value="ECO:0007669"/>
    <property type="project" value="UniProtKB-KW"/>
</dbReference>
<dbReference type="SUPFAM" id="SSF51430">
    <property type="entry name" value="NAD(P)-linked oxidoreductase"/>
    <property type="match status" value="1"/>
</dbReference>